<evidence type="ECO:0000256" key="2">
    <source>
        <dbReference type="ARBA" id="ARBA00022747"/>
    </source>
</evidence>
<reference evidence="5 6" key="1">
    <citation type="submission" date="2019-04" db="EMBL/GenBank/DDBJ databases">
        <title>Microbes associate with the intestines of laboratory mice.</title>
        <authorList>
            <person name="Navarre W."/>
            <person name="Wong E."/>
            <person name="Huang K.C."/>
            <person name="Tropini C."/>
            <person name="Ng K."/>
            <person name="Yu B."/>
        </authorList>
    </citation>
    <scope>NUCLEOTIDE SEQUENCE [LARGE SCALE GENOMIC DNA]</scope>
    <source>
        <strain evidence="5 6">NM80_B27</strain>
    </source>
</reference>
<sequence length="200" mass="21988">MQAAATTWEQRKLGELIRELSTGKSVNSLDRRGGDGDICVLKTSCVSDNIFEPNERKQVVEAEQDIARCPVEKDTVIVSRMNTPELVGCCGHCASDMGSLFLPDRLWKVSLEESIDSYFVYTLLASATYQTRLKSTATGTSGSMKNIAQPSFLDLSIPVAKSNEQQRVGSLFAKLDSLITLHQREEAGSENPTSRSLLPR</sequence>
<dbReference type="SUPFAM" id="SSF116734">
    <property type="entry name" value="DNA methylase specificity domain"/>
    <property type="match status" value="1"/>
</dbReference>
<keyword evidence="3" id="KW-0238">DNA-binding</keyword>
<comment type="similarity">
    <text evidence="1">Belongs to the type-I restriction system S methylase family.</text>
</comment>
<dbReference type="InterPro" id="IPR044946">
    <property type="entry name" value="Restrct_endonuc_typeI_TRD_sf"/>
</dbReference>
<evidence type="ECO:0000256" key="3">
    <source>
        <dbReference type="ARBA" id="ARBA00023125"/>
    </source>
</evidence>
<dbReference type="EMBL" id="SSTJ01000003">
    <property type="protein sequence ID" value="THG38039.1"/>
    <property type="molecule type" value="Genomic_DNA"/>
</dbReference>
<dbReference type="AlphaFoldDB" id="A0A4S4G389"/>
<dbReference type="PANTHER" id="PTHR30408:SF12">
    <property type="entry name" value="TYPE I RESTRICTION ENZYME MJAVIII SPECIFICITY SUBUNIT"/>
    <property type="match status" value="1"/>
</dbReference>
<dbReference type="PANTHER" id="PTHR30408">
    <property type="entry name" value="TYPE-1 RESTRICTION ENZYME ECOKI SPECIFICITY PROTEIN"/>
    <property type="match status" value="1"/>
</dbReference>
<gene>
    <name evidence="5" type="ORF">E5986_04085</name>
</gene>
<evidence type="ECO:0000256" key="1">
    <source>
        <dbReference type="ARBA" id="ARBA00010923"/>
    </source>
</evidence>
<dbReference type="RefSeq" id="WP_136433580.1">
    <property type="nucleotide sequence ID" value="NZ_SSTJ01000003.1"/>
</dbReference>
<dbReference type="GO" id="GO:0009307">
    <property type="term" value="P:DNA restriction-modification system"/>
    <property type="evidence" value="ECO:0007669"/>
    <property type="project" value="UniProtKB-KW"/>
</dbReference>
<dbReference type="Pfam" id="PF01420">
    <property type="entry name" value="Methylase_S"/>
    <property type="match status" value="1"/>
</dbReference>
<dbReference type="Gene3D" id="3.90.220.20">
    <property type="entry name" value="DNA methylase specificity domains"/>
    <property type="match status" value="1"/>
</dbReference>
<dbReference type="InterPro" id="IPR052021">
    <property type="entry name" value="Type-I_RS_S_subunit"/>
</dbReference>
<comment type="caution">
    <text evidence="5">The sequence shown here is derived from an EMBL/GenBank/DDBJ whole genome shotgun (WGS) entry which is preliminary data.</text>
</comment>
<proteinExistence type="inferred from homology"/>
<protein>
    <recommendedName>
        <fullName evidence="4">Type I restriction modification DNA specificity domain-containing protein</fullName>
    </recommendedName>
</protein>
<evidence type="ECO:0000313" key="6">
    <source>
        <dbReference type="Proteomes" id="UP000308978"/>
    </source>
</evidence>
<keyword evidence="2" id="KW-0680">Restriction system</keyword>
<evidence type="ECO:0000313" key="5">
    <source>
        <dbReference type="EMBL" id="THG38039.1"/>
    </source>
</evidence>
<name>A0A4S4G389_9ACTN</name>
<organism evidence="5 6">
    <name type="scientific">Adlercreutzia caecimuris</name>
    <dbReference type="NCBI Taxonomy" id="671266"/>
    <lineage>
        <taxon>Bacteria</taxon>
        <taxon>Bacillati</taxon>
        <taxon>Actinomycetota</taxon>
        <taxon>Coriobacteriia</taxon>
        <taxon>Eggerthellales</taxon>
        <taxon>Eggerthellaceae</taxon>
        <taxon>Adlercreutzia</taxon>
    </lineage>
</organism>
<feature type="domain" description="Type I restriction modification DNA specificity" evidence="4">
    <location>
        <begin position="7"/>
        <end position="185"/>
    </location>
</feature>
<dbReference type="Proteomes" id="UP000308978">
    <property type="component" value="Unassembled WGS sequence"/>
</dbReference>
<dbReference type="GO" id="GO:0003677">
    <property type="term" value="F:DNA binding"/>
    <property type="evidence" value="ECO:0007669"/>
    <property type="project" value="UniProtKB-KW"/>
</dbReference>
<evidence type="ECO:0000259" key="4">
    <source>
        <dbReference type="Pfam" id="PF01420"/>
    </source>
</evidence>
<accession>A0A4S4G389</accession>
<dbReference type="InterPro" id="IPR000055">
    <property type="entry name" value="Restrct_endonuc_typeI_TRD"/>
</dbReference>